<feature type="coiled-coil region" evidence="2">
    <location>
        <begin position="28"/>
        <end position="373"/>
    </location>
</feature>
<dbReference type="PANTHER" id="PTHR36842">
    <property type="entry name" value="PROTEIN TOLB HOMOLOG"/>
    <property type="match status" value="1"/>
</dbReference>
<dbReference type="PANTHER" id="PTHR36842:SF1">
    <property type="entry name" value="PROTEIN TOLB"/>
    <property type="match status" value="1"/>
</dbReference>
<dbReference type="Gene3D" id="1.10.287.1490">
    <property type="match status" value="2"/>
</dbReference>
<accession>A0A2G6KGH9</accession>
<dbReference type="AlphaFoldDB" id="A0A2G6KGH9"/>
<dbReference type="Pfam" id="PF07676">
    <property type="entry name" value="PD40"/>
    <property type="match status" value="1"/>
</dbReference>
<evidence type="ECO:0000313" key="4">
    <source>
        <dbReference type="EMBL" id="PIE33919.1"/>
    </source>
</evidence>
<proteinExistence type="inferred from homology"/>
<dbReference type="InterPro" id="IPR011042">
    <property type="entry name" value="6-blade_b-propeller_TolB-like"/>
</dbReference>
<feature type="coiled-coil region" evidence="2">
    <location>
        <begin position="423"/>
        <end position="597"/>
    </location>
</feature>
<dbReference type="Gene3D" id="2.120.10.30">
    <property type="entry name" value="TolB, C-terminal domain"/>
    <property type="match status" value="2"/>
</dbReference>
<keyword evidence="3" id="KW-0732">Signal</keyword>
<evidence type="ECO:0008006" key="6">
    <source>
        <dbReference type="Google" id="ProtNLM"/>
    </source>
</evidence>
<dbReference type="EMBL" id="PDSK01000093">
    <property type="protein sequence ID" value="PIE33919.1"/>
    <property type="molecule type" value="Genomic_DNA"/>
</dbReference>
<feature type="signal peptide" evidence="3">
    <location>
        <begin position="1"/>
        <end position="25"/>
    </location>
</feature>
<feature type="chain" id="PRO_5013922814" description="Translation initiation factor beta propellor-like domain-containing protein" evidence="3">
    <location>
        <begin position="26"/>
        <end position="979"/>
    </location>
</feature>
<keyword evidence="2" id="KW-0175">Coiled coil</keyword>
<dbReference type="SUPFAM" id="SSF82171">
    <property type="entry name" value="DPP6 N-terminal domain-like"/>
    <property type="match status" value="1"/>
</dbReference>
<evidence type="ECO:0000313" key="5">
    <source>
        <dbReference type="Proteomes" id="UP000230821"/>
    </source>
</evidence>
<comment type="caution">
    <text evidence="4">The sequence shown here is derived from an EMBL/GenBank/DDBJ whole genome shotgun (WGS) entry which is preliminary data.</text>
</comment>
<comment type="similarity">
    <text evidence="1">Belongs to the TolB family.</text>
</comment>
<dbReference type="InterPro" id="IPR011659">
    <property type="entry name" value="WD40"/>
</dbReference>
<protein>
    <recommendedName>
        <fullName evidence="6">Translation initiation factor beta propellor-like domain-containing protein</fullName>
    </recommendedName>
</protein>
<feature type="coiled-coil region" evidence="2">
    <location>
        <begin position="642"/>
        <end position="669"/>
    </location>
</feature>
<sequence>MRQFVYVVICVLGLCVLLLPYSAIAKTEEEYQQDIRVLQKRNTQLENSLEHVTSDLKNKTQQMKLLQDQVAEMAREGEDGLKEVQETRKAMKQLKKQFKTLLEQQNAEKSQELEAQLSKTLQENQQLVQQITTLAKEKDALQQEMDQLQQAPPDENTEKIQQLEAHATKTLLENQLLEKQLKLVIQEKEHLQQELDELAQAPATTDESGDQQDLITLRTELEKQKRQFKSNLALLAQREQELQEAKAQIKKMATQATPRPENDSAQTELRMKELESTLATVNARLVKYSQENARLKEQLATQSTSISQQSGEQLVALRESMMELNERIEQLTQENARLDSQIKQQQEQHNDALAAKDLEITTLQQEVRSATEQLSAQSMATQHFEEYESKIEQQQALWQAEIVKKDAEISRLEGELRKAADYINSHSSEITSLKQQNADLRSEMKQEQHSYVDLRSQVSQEIESLKTKVQTIDTERTSLRTTLQTVEAERDRLQNNLQGLEQKNQELQQAVTTLQTQLEEKSSVPEAARKRIEELVEEFQAVKIQLDTQNRLVKEHPLLQQEIEALQEQLASLRSKNQLLEKTIEEKSARIESQKAVEQQYRKGIEEVDLKEKLLQQTLAEKAVLEKMIDDGGCTPDMLTTIQEQQLQQQKLEAELKQTRQQIAELSGQQTDTTAVKPLSSAASSQNERDLLQTLFPHGIQTNGTISVLNWSPDKSRFAYLETMDQRQQLWVVNRFAPKPVKITEWQGVSTSPHQFEWAHDNHHFLFATGSPGQYTLYLGNSNRLLGSPIPLFEQHVAFAWSPKQLQFAYFSGTTLIIQNTSQHTLPIEIGHHPGTAGPSLAWSPDGTRIALSIKRDTSFDISLLSFVNNSPVLQALVTSPSDDVQPSWSPDGRYVAFYVHSPQYGTKVAVTPVDQSQAPYIIGHNASLPQAGGPRWLTPAQVVYMGEEQRSASHNLIYRVDIATGQRSSVPLTMLFPQ</sequence>
<organism evidence="4 5">
    <name type="scientific">candidate division KSB3 bacterium</name>
    <dbReference type="NCBI Taxonomy" id="2044937"/>
    <lineage>
        <taxon>Bacteria</taxon>
        <taxon>candidate division KSB3</taxon>
    </lineage>
</organism>
<name>A0A2G6KGH9_9BACT</name>
<reference evidence="4 5" key="1">
    <citation type="submission" date="2017-10" db="EMBL/GenBank/DDBJ databases">
        <title>Novel microbial diversity and functional potential in the marine mammal oral microbiome.</title>
        <authorList>
            <person name="Dudek N.K."/>
            <person name="Sun C.L."/>
            <person name="Burstein D."/>
            <person name="Kantor R.S."/>
            <person name="Aliaga Goltsman D.S."/>
            <person name="Bik E.M."/>
            <person name="Thomas B.C."/>
            <person name="Banfield J.F."/>
            <person name="Relman D.A."/>
        </authorList>
    </citation>
    <scope>NUCLEOTIDE SEQUENCE [LARGE SCALE GENOMIC DNA]</scope>
    <source>
        <strain evidence="4">DOLJORAL78_47_16</strain>
    </source>
</reference>
<evidence type="ECO:0000256" key="3">
    <source>
        <dbReference type="SAM" id="SignalP"/>
    </source>
</evidence>
<gene>
    <name evidence="4" type="ORF">CSA56_09525</name>
</gene>
<evidence type="ECO:0000256" key="2">
    <source>
        <dbReference type="SAM" id="Coils"/>
    </source>
</evidence>
<evidence type="ECO:0000256" key="1">
    <source>
        <dbReference type="ARBA" id="ARBA00009820"/>
    </source>
</evidence>
<dbReference type="Proteomes" id="UP000230821">
    <property type="component" value="Unassembled WGS sequence"/>
</dbReference>